<dbReference type="FunFam" id="3.30.1390.10:FF:000001">
    <property type="entry name" value="50S ribosomal protein L7/L12"/>
    <property type="match status" value="1"/>
</dbReference>
<organism evidence="7 8">
    <name type="scientific">candidate division TA06 bacterium DG_26</name>
    <dbReference type="NCBI Taxonomy" id="1703771"/>
    <lineage>
        <taxon>Bacteria</taxon>
        <taxon>Bacteria division TA06</taxon>
    </lineage>
</organism>
<dbReference type="NCBIfam" id="TIGR00855">
    <property type="entry name" value="L12"/>
    <property type="match status" value="1"/>
</dbReference>
<evidence type="ECO:0000256" key="1">
    <source>
        <dbReference type="ARBA" id="ARBA00007197"/>
    </source>
</evidence>
<accession>A0A0S7WNY4</accession>
<feature type="domain" description="Large ribosomal subunit protein bL12 oligomerization" evidence="6">
    <location>
        <begin position="14"/>
        <end position="55"/>
    </location>
</feature>
<dbReference type="HAMAP" id="MF_00368">
    <property type="entry name" value="Ribosomal_bL12"/>
    <property type="match status" value="1"/>
</dbReference>
<dbReference type="Pfam" id="PF16320">
    <property type="entry name" value="Ribosomal_L12_N"/>
    <property type="match status" value="1"/>
</dbReference>
<dbReference type="EMBL" id="LIZT01000002">
    <property type="protein sequence ID" value="KPJ51340.1"/>
    <property type="molecule type" value="Genomic_DNA"/>
</dbReference>
<dbReference type="AlphaFoldDB" id="A0A0S7WNY4"/>
<evidence type="ECO:0000259" key="6">
    <source>
        <dbReference type="Pfam" id="PF16320"/>
    </source>
</evidence>
<protein>
    <recommendedName>
        <fullName evidence="4">Large ribosomal subunit protein bL12</fullName>
    </recommendedName>
</protein>
<dbReference type="GO" id="GO:0003735">
    <property type="term" value="F:structural constituent of ribosome"/>
    <property type="evidence" value="ECO:0007669"/>
    <property type="project" value="InterPro"/>
</dbReference>
<dbReference type="Gene3D" id="1.20.5.710">
    <property type="entry name" value="Single helix bin"/>
    <property type="match status" value="1"/>
</dbReference>
<dbReference type="InterPro" id="IPR013823">
    <property type="entry name" value="Ribosomal_bL12_C"/>
</dbReference>
<dbReference type="Gene3D" id="3.30.1390.10">
    <property type="match status" value="1"/>
</dbReference>
<proteinExistence type="inferred from homology"/>
<sequence length="131" mass="14282">MPTKTKKSNKEVALEAIEKMSVLELSELVKDLEEKFGVSAQVVSTVQAPTASAAAEPKVEEKTEFDVILQSVGEKKIQVIKEVRAVTGLGLKEAKEFCESAPKPIKTAITKEEAEKLKEKLESIGAKVEIK</sequence>
<dbReference type="Pfam" id="PF00542">
    <property type="entry name" value="Ribosomal_L12"/>
    <property type="match status" value="1"/>
</dbReference>
<reference evidence="7 8" key="1">
    <citation type="journal article" date="2015" name="Microbiome">
        <title>Genomic resolution of linkages in carbon, nitrogen, and sulfur cycling among widespread estuary sediment bacteria.</title>
        <authorList>
            <person name="Baker B.J."/>
            <person name="Lazar C.S."/>
            <person name="Teske A.P."/>
            <person name="Dick G.J."/>
        </authorList>
    </citation>
    <scope>NUCLEOTIDE SEQUENCE [LARGE SCALE GENOMIC DNA]</scope>
    <source>
        <strain evidence="7">DG_26</strain>
    </source>
</reference>
<evidence type="ECO:0000259" key="5">
    <source>
        <dbReference type="Pfam" id="PF00542"/>
    </source>
</evidence>
<dbReference type="Proteomes" id="UP000051124">
    <property type="component" value="Unassembled WGS sequence"/>
</dbReference>
<dbReference type="InterPro" id="IPR014719">
    <property type="entry name" value="Ribosomal_bL12_C/ClpS-like"/>
</dbReference>
<evidence type="ECO:0000313" key="8">
    <source>
        <dbReference type="Proteomes" id="UP000051124"/>
    </source>
</evidence>
<dbReference type="GO" id="GO:0022625">
    <property type="term" value="C:cytosolic large ribosomal subunit"/>
    <property type="evidence" value="ECO:0007669"/>
    <property type="project" value="TreeGrafter"/>
</dbReference>
<evidence type="ECO:0000256" key="4">
    <source>
        <dbReference type="HAMAP-Rule" id="MF_00368"/>
    </source>
</evidence>
<name>A0A0S7WNY4_UNCT6</name>
<dbReference type="InterPro" id="IPR008932">
    <property type="entry name" value="Ribosomal_bL12_oligo"/>
</dbReference>
<evidence type="ECO:0000313" key="7">
    <source>
        <dbReference type="EMBL" id="KPJ51340.1"/>
    </source>
</evidence>
<keyword evidence="2 4" id="KW-0689">Ribosomal protein</keyword>
<comment type="function">
    <text evidence="4">Forms part of the ribosomal stalk which helps the ribosome interact with GTP-bound translation factors. Is thus essential for accurate translation.</text>
</comment>
<comment type="subunit">
    <text evidence="4">Homodimer. Part of the ribosomal stalk of the 50S ribosomal subunit. Forms a multimeric L10(L12)X complex, where L10 forms an elongated spine to which 2 to 4 L12 dimers bind in a sequential fashion. Binds GTP-bound translation factors.</text>
</comment>
<comment type="caution">
    <text evidence="7">The sequence shown here is derived from an EMBL/GenBank/DDBJ whole genome shotgun (WGS) entry which is preliminary data.</text>
</comment>
<dbReference type="PANTHER" id="PTHR45987">
    <property type="entry name" value="39S RIBOSOMAL PROTEIN L12"/>
    <property type="match status" value="1"/>
</dbReference>
<dbReference type="CDD" id="cd00387">
    <property type="entry name" value="Ribosomal_L7_L12"/>
    <property type="match status" value="1"/>
</dbReference>
<dbReference type="PANTHER" id="PTHR45987:SF4">
    <property type="entry name" value="LARGE RIBOSOMAL SUBUNIT PROTEIN BL12M"/>
    <property type="match status" value="1"/>
</dbReference>
<dbReference type="InterPro" id="IPR000206">
    <property type="entry name" value="Ribosomal_bL12"/>
</dbReference>
<dbReference type="GO" id="GO:0006412">
    <property type="term" value="P:translation"/>
    <property type="evidence" value="ECO:0007669"/>
    <property type="project" value="UniProtKB-UniRule"/>
</dbReference>
<dbReference type="InterPro" id="IPR036235">
    <property type="entry name" value="Ribosomal_bL12_oligo_N_sf"/>
</dbReference>
<dbReference type="GO" id="GO:0003729">
    <property type="term" value="F:mRNA binding"/>
    <property type="evidence" value="ECO:0007669"/>
    <property type="project" value="TreeGrafter"/>
</dbReference>
<comment type="similarity">
    <text evidence="1 4">Belongs to the bacterial ribosomal protein bL12 family.</text>
</comment>
<dbReference type="SUPFAM" id="SSF54736">
    <property type="entry name" value="ClpS-like"/>
    <property type="match status" value="1"/>
</dbReference>
<evidence type="ECO:0000256" key="3">
    <source>
        <dbReference type="ARBA" id="ARBA00023274"/>
    </source>
</evidence>
<gene>
    <name evidence="4 7" type="primary">rplL</name>
    <name evidence="7" type="ORF">AMJ40_00085</name>
</gene>
<feature type="domain" description="Large ribosomal subunit protein bL12 C-terminal" evidence="5">
    <location>
        <begin position="65"/>
        <end position="131"/>
    </location>
</feature>
<evidence type="ECO:0000256" key="2">
    <source>
        <dbReference type="ARBA" id="ARBA00022980"/>
    </source>
</evidence>
<keyword evidence="3 4" id="KW-0687">Ribonucleoprotein</keyword>
<dbReference type="SUPFAM" id="SSF48300">
    <property type="entry name" value="Ribosomal protein L7/12, oligomerisation (N-terminal) domain"/>
    <property type="match status" value="1"/>
</dbReference>
<dbReference type="PATRIC" id="fig|1703771.3.peg.1089"/>